<dbReference type="InterPro" id="IPR048304">
    <property type="entry name" value="UbiD_Rift_dom"/>
</dbReference>
<dbReference type="InterPro" id="IPR049383">
    <property type="entry name" value="UbiD-like_N"/>
</dbReference>
<dbReference type="Pfam" id="PF20696">
    <property type="entry name" value="UbiD_C"/>
    <property type="match status" value="1"/>
</dbReference>
<organism evidence="5 6">
    <name type="scientific">Sulfurimonas diazotrophicus</name>
    <dbReference type="NCBI Taxonomy" id="3131939"/>
    <lineage>
        <taxon>Bacteria</taxon>
        <taxon>Pseudomonadati</taxon>
        <taxon>Campylobacterota</taxon>
        <taxon>Epsilonproteobacteria</taxon>
        <taxon>Campylobacterales</taxon>
        <taxon>Sulfurimonadaceae</taxon>
        <taxon>Sulfurimonas</taxon>
    </lineage>
</organism>
<keyword evidence="6" id="KW-1185">Reference proteome</keyword>
<dbReference type="EMBL" id="CP147920">
    <property type="protein sequence ID" value="XAU15180.1"/>
    <property type="molecule type" value="Genomic_DNA"/>
</dbReference>
<dbReference type="NCBIfam" id="TIGR00148">
    <property type="entry name" value="UbiD family decarboxylase"/>
    <property type="match status" value="1"/>
</dbReference>
<dbReference type="RefSeq" id="WP_345972755.1">
    <property type="nucleotide sequence ID" value="NZ_CP147920.1"/>
</dbReference>
<dbReference type="Pfam" id="PF20695">
    <property type="entry name" value="UbiD_N"/>
    <property type="match status" value="1"/>
</dbReference>
<evidence type="ECO:0000259" key="2">
    <source>
        <dbReference type="Pfam" id="PF01977"/>
    </source>
</evidence>
<dbReference type="InterPro" id="IPR049381">
    <property type="entry name" value="UbiD-like_C"/>
</dbReference>
<proteinExistence type="inferred from homology"/>
<accession>A0ABZ3H9I6</accession>
<reference evidence="5 6" key="1">
    <citation type="submission" date="2024-03" db="EMBL/GenBank/DDBJ databases">
        <title>Sulfurimonas sp. HSL3-1.</title>
        <authorList>
            <person name="Wang S."/>
        </authorList>
    </citation>
    <scope>NUCLEOTIDE SEQUENCE [LARGE SCALE GENOMIC DNA]</scope>
    <source>
        <strain evidence="5 6">HSL3-1</strain>
    </source>
</reference>
<evidence type="ECO:0000259" key="3">
    <source>
        <dbReference type="Pfam" id="PF20695"/>
    </source>
</evidence>
<dbReference type="PANTHER" id="PTHR30108:SF17">
    <property type="entry name" value="FERULIC ACID DECARBOXYLASE 1"/>
    <property type="match status" value="1"/>
</dbReference>
<sequence length="600" mass="67263">MKIFETLSPWIRTIDEPLDVNLEIPHIAYAEIKKAEPKILVFTHPVDKALGKTYDMPVVMNIFANDAVVETIFGATPDAIAAKVQKALKLKPPKSLSDKLETFKFLFDLRNVFPKRLKSAGACQAREIATLSELPILKTWSDDGGKFITMGQVYTQSLDGEIHNVGMYRLQVYDDHRLGMHWQIHKDSNHLFHQYKKAGRKMPVSVAIGGDPLYTWCGTAPLPHGIFELMLYGFIRNKPARLVKCRTNPIHVPEDADIVIEGWVDPEVTEIEGMFGDHTGYYTLKEPYPVLEVSRITAKNDPMFYATVVGKPPLEDKYMGLPTERIFLPLLQTQAPDLKDYKMPENGVFHNLILCKIAPQYPGHSLQIMHALWGVGQMSFVKHALFVDESAPELGDYEALTQHILDRLSPDAVTITTGIVDALDHSASRPLIGGKLGIDATGGVVERTIDLLDDAALLKKVKTIDSDVVALKQYMTQSANPVTVIQYEKKRPARELFEALKPLSGHIAIAVFVDTCQNDVNNPYMLVWRVTNNIDAQRDVWLEEMIGVDGTNKDPMDGFTREWPGDVVCDADVFADLRARGLIDLDDETVDRYQLVGESK</sequence>
<evidence type="ECO:0000313" key="5">
    <source>
        <dbReference type="EMBL" id="XAU15180.1"/>
    </source>
</evidence>
<dbReference type="InterPro" id="IPR022390">
    <property type="entry name" value="HBDC"/>
</dbReference>
<dbReference type="SUPFAM" id="SSF143968">
    <property type="entry name" value="UbiD C-terminal domain-like"/>
    <property type="match status" value="2"/>
</dbReference>
<feature type="domain" description="3-octaprenyl-4-hydroxybenzoate carboxy-lyase-like N-terminal" evidence="3">
    <location>
        <begin position="11"/>
        <end position="87"/>
    </location>
</feature>
<dbReference type="PANTHER" id="PTHR30108">
    <property type="entry name" value="3-OCTAPRENYL-4-HYDROXYBENZOATE CARBOXY-LYASE-RELATED"/>
    <property type="match status" value="1"/>
</dbReference>
<dbReference type="Pfam" id="PF01977">
    <property type="entry name" value="UbiD"/>
    <property type="match status" value="1"/>
</dbReference>
<feature type="domain" description="3-octaprenyl-4-hydroxybenzoate carboxy-lyase-like Rift-related" evidence="2">
    <location>
        <begin position="119"/>
        <end position="312"/>
    </location>
</feature>
<evidence type="ECO:0000313" key="6">
    <source>
        <dbReference type="Proteomes" id="UP001447842"/>
    </source>
</evidence>
<gene>
    <name evidence="5" type="ORF">WCY31_00405</name>
</gene>
<name>A0ABZ3H9I6_9BACT</name>
<comment type="similarity">
    <text evidence="1">Belongs to the UbiD family.</text>
</comment>
<dbReference type="Gene3D" id="3.40.1670.10">
    <property type="entry name" value="UbiD C-terminal domain-like"/>
    <property type="match status" value="1"/>
</dbReference>
<dbReference type="SUPFAM" id="SSF50475">
    <property type="entry name" value="FMN-binding split barrel"/>
    <property type="match status" value="1"/>
</dbReference>
<evidence type="ECO:0000256" key="1">
    <source>
        <dbReference type="ARBA" id="ARBA00010021"/>
    </source>
</evidence>
<protein>
    <submittedName>
        <fullName evidence="5">Menaquinone biosynthesis decarboxylase</fullName>
    </submittedName>
</protein>
<dbReference type="InterPro" id="IPR002830">
    <property type="entry name" value="UbiD"/>
</dbReference>
<feature type="domain" description="3-octaprenyl-4-hydroxybenzoate carboxy-lyase-like C-terminal" evidence="4">
    <location>
        <begin position="317"/>
        <end position="440"/>
    </location>
</feature>
<evidence type="ECO:0000259" key="4">
    <source>
        <dbReference type="Pfam" id="PF20696"/>
    </source>
</evidence>
<dbReference type="NCBIfam" id="TIGR03701">
    <property type="entry name" value="mena_SCO4490"/>
    <property type="match status" value="1"/>
</dbReference>
<dbReference type="Proteomes" id="UP001447842">
    <property type="component" value="Chromosome"/>
</dbReference>